<gene>
    <name evidence="2" type="ORF">B296_00056584</name>
</gene>
<sequence length="74" mass="8048">MARPKTKPKPNAKLAAPTKLQAKPTVATTKSKGKPKAPVPTKPKTKPKPKVAGVRLKGATTILEWRAMKRRLRA</sequence>
<reference evidence="2 3" key="1">
    <citation type="journal article" date="2014" name="Agronomy (Basel)">
        <title>A Draft Genome Sequence for Ensete ventricosum, the Drought-Tolerant Tree Against Hunger.</title>
        <authorList>
            <person name="Harrison J."/>
            <person name="Moore K.A."/>
            <person name="Paszkiewicz K."/>
            <person name="Jones T."/>
            <person name="Grant M."/>
            <person name="Ambacheew D."/>
            <person name="Muzemil S."/>
            <person name="Studholme D.J."/>
        </authorList>
    </citation>
    <scope>NUCLEOTIDE SEQUENCE [LARGE SCALE GENOMIC DNA]</scope>
</reference>
<evidence type="ECO:0000313" key="3">
    <source>
        <dbReference type="Proteomes" id="UP000287651"/>
    </source>
</evidence>
<comment type="caution">
    <text evidence="2">The sequence shown here is derived from an EMBL/GenBank/DDBJ whole genome shotgun (WGS) entry which is preliminary data.</text>
</comment>
<name>A0A426WWJ8_ENSVE</name>
<dbReference type="AlphaFoldDB" id="A0A426WWJ8"/>
<evidence type="ECO:0000256" key="1">
    <source>
        <dbReference type="SAM" id="MobiDB-lite"/>
    </source>
</evidence>
<organism evidence="2 3">
    <name type="scientific">Ensete ventricosum</name>
    <name type="common">Abyssinian banana</name>
    <name type="synonym">Musa ensete</name>
    <dbReference type="NCBI Taxonomy" id="4639"/>
    <lineage>
        <taxon>Eukaryota</taxon>
        <taxon>Viridiplantae</taxon>
        <taxon>Streptophyta</taxon>
        <taxon>Embryophyta</taxon>
        <taxon>Tracheophyta</taxon>
        <taxon>Spermatophyta</taxon>
        <taxon>Magnoliopsida</taxon>
        <taxon>Liliopsida</taxon>
        <taxon>Zingiberales</taxon>
        <taxon>Musaceae</taxon>
        <taxon>Ensete</taxon>
    </lineage>
</organism>
<accession>A0A426WWJ8</accession>
<dbReference type="EMBL" id="AMZH03037818">
    <property type="protein sequence ID" value="RRT31598.1"/>
    <property type="molecule type" value="Genomic_DNA"/>
</dbReference>
<dbReference type="Proteomes" id="UP000287651">
    <property type="component" value="Unassembled WGS sequence"/>
</dbReference>
<feature type="compositionally biased region" description="Basic residues" evidence="1">
    <location>
        <begin position="1"/>
        <end position="10"/>
    </location>
</feature>
<proteinExistence type="predicted"/>
<protein>
    <submittedName>
        <fullName evidence="2">Uncharacterized protein</fullName>
    </submittedName>
</protein>
<evidence type="ECO:0000313" key="2">
    <source>
        <dbReference type="EMBL" id="RRT31598.1"/>
    </source>
</evidence>
<feature type="region of interest" description="Disordered" evidence="1">
    <location>
        <begin position="1"/>
        <end position="52"/>
    </location>
</feature>